<organism evidence="2 3">
    <name type="scientific">Massilia haematophila</name>
    <dbReference type="NCBI Taxonomy" id="457923"/>
    <lineage>
        <taxon>Bacteria</taxon>
        <taxon>Pseudomonadati</taxon>
        <taxon>Pseudomonadota</taxon>
        <taxon>Betaproteobacteria</taxon>
        <taxon>Burkholderiales</taxon>
        <taxon>Oxalobacteraceae</taxon>
        <taxon>Telluria group</taxon>
        <taxon>Massilia</taxon>
    </lineage>
</organism>
<comment type="caution">
    <text evidence="2">The sequence shown here is derived from an EMBL/GenBank/DDBJ whole genome shotgun (WGS) entry which is preliminary data.</text>
</comment>
<name>A0ABV7PTB6_9BURK</name>
<dbReference type="RefSeq" id="WP_379737555.1">
    <property type="nucleotide sequence ID" value="NZ_JBHRVV010000001.1"/>
</dbReference>
<proteinExistence type="predicted"/>
<keyword evidence="3" id="KW-1185">Reference proteome</keyword>
<sequence>MTEVLDYQTFQEHAFAVVDARMVEQLPSGLVTEALVPQRLAGSAHLMPTLIDLQRTSRARSDALFKCMSEFPTDAGPLPPVALLLRTSASAAAIARHWNSMQLVEPRPGARLWLRLHDPRVLHQMLRVLSPAQRRRLFGPSQAFTYWVGGTWVSAMREMDDSPTQIAGNDPSPPTAAWAMAWNWKRIERIGLVNRALHGAGVVGASALTSQGALAEQLMERALKHGLIDQADLVEFATRGLLTNFGFDDHPVVSRAIPSSDGDSRLSDRFALIPEHVWTELRPTKPMQGEL</sequence>
<evidence type="ECO:0000313" key="3">
    <source>
        <dbReference type="Proteomes" id="UP001595665"/>
    </source>
</evidence>
<dbReference type="Pfam" id="PF13503">
    <property type="entry name" value="DUF4123"/>
    <property type="match status" value="1"/>
</dbReference>
<dbReference type="Proteomes" id="UP001595665">
    <property type="component" value="Unassembled WGS sequence"/>
</dbReference>
<dbReference type="EMBL" id="JBHRVV010000001">
    <property type="protein sequence ID" value="MFC3461204.1"/>
    <property type="molecule type" value="Genomic_DNA"/>
</dbReference>
<evidence type="ECO:0000313" key="2">
    <source>
        <dbReference type="EMBL" id="MFC3461204.1"/>
    </source>
</evidence>
<dbReference type="InterPro" id="IPR025391">
    <property type="entry name" value="DUF4123"/>
</dbReference>
<gene>
    <name evidence="2" type="ORF">ACFOPH_23630</name>
</gene>
<protein>
    <submittedName>
        <fullName evidence="2">DUF4123 domain-containing protein</fullName>
    </submittedName>
</protein>
<evidence type="ECO:0000259" key="1">
    <source>
        <dbReference type="Pfam" id="PF13503"/>
    </source>
</evidence>
<accession>A0ABV7PTB6</accession>
<reference evidence="3" key="1">
    <citation type="journal article" date="2019" name="Int. J. Syst. Evol. Microbiol.">
        <title>The Global Catalogue of Microorganisms (GCM) 10K type strain sequencing project: providing services to taxonomists for standard genome sequencing and annotation.</title>
        <authorList>
            <consortium name="The Broad Institute Genomics Platform"/>
            <consortium name="The Broad Institute Genome Sequencing Center for Infectious Disease"/>
            <person name="Wu L."/>
            <person name="Ma J."/>
        </authorList>
    </citation>
    <scope>NUCLEOTIDE SEQUENCE [LARGE SCALE GENOMIC DNA]</scope>
    <source>
        <strain evidence="3">CCM 7480</strain>
    </source>
</reference>
<feature type="domain" description="DUF4123" evidence="1">
    <location>
        <begin position="39"/>
        <end position="135"/>
    </location>
</feature>